<feature type="region of interest" description="Disordered" evidence="4">
    <location>
        <begin position="578"/>
        <end position="599"/>
    </location>
</feature>
<comment type="similarity">
    <text evidence="3">Belongs to the PIH1 family. Kintoun subfamily.</text>
</comment>
<proteinExistence type="inferred from homology"/>
<comment type="function">
    <text evidence="3">Required for cytoplasmic pre-assembly of axonemal dyneins, thereby playing a central role in motility in cilia and flagella. Involved in pre-assembly of dynein arm complexes in the cytoplasm before intraflagellar transport loads them for the ciliary compartment.</text>
</comment>
<dbReference type="Pfam" id="PF08190">
    <property type="entry name" value="PIH1"/>
    <property type="match status" value="1"/>
</dbReference>
<keyword evidence="8" id="KW-1185">Reference proteome</keyword>
<feature type="domain" description="PIH1 N-terminal" evidence="5">
    <location>
        <begin position="41"/>
        <end position="203"/>
    </location>
</feature>
<feature type="domain" description="PIH1D1/2/3 CS-like" evidence="6">
    <location>
        <begin position="245"/>
        <end position="344"/>
    </location>
</feature>
<evidence type="ECO:0000256" key="2">
    <source>
        <dbReference type="ARBA" id="ARBA00024190"/>
    </source>
</evidence>
<feature type="compositionally biased region" description="Polar residues" evidence="4">
    <location>
        <begin position="586"/>
        <end position="599"/>
    </location>
</feature>
<comment type="subcellular location">
    <subcellularLocation>
        <location evidence="3">Cytoplasm</location>
    </subcellularLocation>
    <subcellularLocation>
        <location evidence="2">Dynein axonemal particle</location>
    </subcellularLocation>
</comment>
<dbReference type="GO" id="GO:0120293">
    <property type="term" value="C:dynein axonemal particle"/>
    <property type="evidence" value="ECO:0007669"/>
    <property type="project" value="UniProtKB-SubCell"/>
</dbReference>
<dbReference type="InterPro" id="IPR041442">
    <property type="entry name" value="PIH1D1/2/3_CS-like"/>
</dbReference>
<protein>
    <recommendedName>
        <fullName evidence="3">Protein kintoun</fullName>
    </recommendedName>
    <alternativeName>
        <fullName evidence="3">Dynein assembly factor 2, axonemal homolog</fullName>
    </alternativeName>
</protein>
<feature type="compositionally biased region" description="Basic residues" evidence="4">
    <location>
        <begin position="725"/>
        <end position="740"/>
    </location>
</feature>
<feature type="compositionally biased region" description="Basic and acidic residues" evidence="4">
    <location>
        <begin position="764"/>
        <end position="791"/>
    </location>
</feature>
<dbReference type="InterPro" id="IPR034727">
    <property type="entry name" value="Kintoun"/>
</dbReference>
<feature type="compositionally biased region" description="Low complexity" evidence="4">
    <location>
        <begin position="381"/>
        <end position="391"/>
    </location>
</feature>
<evidence type="ECO:0000256" key="3">
    <source>
        <dbReference type="HAMAP-Rule" id="MF_03069"/>
    </source>
</evidence>
<feature type="compositionally biased region" description="Basic and acidic residues" evidence="4">
    <location>
        <begin position="354"/>
        <end position="380"/>
    </location>
</feature>
<evidence type="ECO:0000256" key="4">
    <source>
        <dbReference type="SAM" id="MobiDB-lite"/>
    </source>
</evidence>
<dbReference type="InterPro" id="IPR012981">
    <property type="entry name" value="PIH1_N"/>
</dbReference>
<dbReference type="GO" id="GO:0060285">
    <property type="term" value="P:cilium-dependent cell motility"/>
    <property type="evidence" value="ECO:0007669"/>
    <property type="project" value="UniProtKB-UniRule"/>
</dbReference>
<evidence type="ECO:0000313" key="8">
    <source>
        <dbReference type="Proteomes" id="UP001075354"/>
    </source>
</evidence>
<evidence type="ECO:0000259" key="5">
    <source>
        <dbReference type="Pfam" id="PF08190"/>
    </source>
</evidence>
<comment type="caution">
    <text evidence="7">The sequence shown here is derived from an EMBL/GenBank/DDBJ whole genome shotgun (WGS) entry which is preliminary data.</text>
</comment>
<evidence type="ECO:0000256" key="1">
    <source>
        <dbReference type="ARBA" id="ARBA00022490"/>
    </source>
</evidence>
<accession>A0AAV7XZV4</accession>
<dbReference type="PANTHER" id="PTHR22997:SF3">
    <property type="entry name" value="PROTEIN KINTOUN"/>
    <property type="match status" value="1"/>
</dbReference>
<dbReference type="PANTHER" id="PTHR22997">
    <property type="entry name" value="PIH1 DOMAIN-CONTAINING PROTEIN 1"/>
    <property type="match status" value="1"/>
</dbReference>
<feature type="region of interest" description="Disordered" evidence="4">
    <location>
        <begin position="354"/>
        <end position="408"/>
    </location>
</feature>
<name>A0AAV7XZV4_9NEOP</name>
<feature type="region of interest" description="Disordered" evidence="4">
    <location>
        <begin position="686"/>
        <end position="887"/>
    </location>
</feature>
<feature type="compositionally biased region" description="Basic residues" evidence="4">
    <location>
        <begin position="864"/>
        <end position="873"/>
    </location>
</feature>
<dbReference type="AlphaFoldDB" id="A0AAV7XZV4"/>
<dbReference type="Pfam" id="PF18201">
    <property type="entry name" value="PIH1_CS"/>
    <property type="match status" value="1"/>
</dbReference>
<feature type="compositionally biased region" description="Polar residues" evidence="4">
    <location>
        <begin position="830"/>
        <end position="839"/>
    </location>
</feature>
<dbReference type="EMBL" id="JAPTSV010000002">
    <property type="protein sequence ID" value="KAJ1530986.1"/>
    <property type="molecule type" value="Genomic_DNA"/>
</dbReference>
<dbReference type="Proteomes" id="UP001075354">
    <property type="component" value="Chromosome 2"/>
</dbReference>
<evidence type="ECO:0000313" key="7">
    <source>
        <dbReference type="EMBL" id="KAJ1530986.1"/>
    </source>
</evidence>
<dbReference type="HAMAP" id="MF_03069">
    <property type="entry name" value="Kintoun"/>
    <property type="match status" value="1"/>
</dbReference>
<keyword evidence="1 3" id="KW-0963">Cytoplasm</keyword>
<sequence length="903" mass="100700">MEARKKRFEELNITRDEINNIGKALQKEEFRKLFLEYCEEVTSPESKKIYQTEVTELEKQRGVDVTFINPEPGFVIKTSIDGDRKAFINICKNDKVKKPTSSAASEKGSRGQSWSLPFSLAPPREDYDKLRNHCTVFDVVFHPETIQLAEKNGEFRKMVINTALDAVEDNCHAKLDRANLKYPKMTYKGLPQAAVIRKKIPNHQAPEDHQELLDQIPYPVEGNTWTTVQKGKKVTEKKEETVDYTPPKYSIKYRHDVELSDFTNDVSSRLNATVPKALIISIDLPLLKSAKDLSLDISHKSLSLQCEMPKYKLNLVLPYGVDENAGNASFDATTRKLLIELPVKRIAPSLIDVGREDSGVESDPGGRADDESDDKSRSDNSDGGSDTGDQSLQEVFSPDYNGDDQPDTDGFLKKDIEYMLPNFSLNIFENTVAVVLHVKNVESSSVAQKILSEGRGIHLSFTSLGGGLFPQSYGFCMAFPSNAHMEPDSLTVEVWDNNVVVQVVLTSSSSPITESDILVGVGLDDLRARDITNLAVVEQMFADLQVSTENAESRSPLVEVHVAEENELVLKIEPFNSGGTEEENNVIESSASDKLSESPTVKALEKTAEKLEASPGRRNAVRLYSECSSDDVNGKKIRGILKKRPVRSLSESNVDDYPYYQLASLSDESGPNSVMGSVSCIGEGGSETGCETENESGDRQSKKTVRFNDVVAQQVFRPNSSILGQRKKNQRKQKNKKRAQERKASESEYSEQESEQEKARRRSCHSEGEASDFEDKNNMKKKIEFLKDLKVEPCNPQAKKILRRTNSSESDDDVKEGKAIGDRNMGNPAGDSSANSDTSGKMKKSFTTDESSEDERDEKTEDKKKKKKKRKAKNVGENGDGCKVGIKKTDKDFQSDLVHELEM</sequence>
<organism evidence="7 8">
    <name type="scientific">Megalurothrips usitatus</name>
    <name type="common">bean blossom thrips</name>
    <dbReference type="NCBI Taxonomy" id="439358"/>
    <lineage>
        <taxon>Eukaryota</taxon>
        <taxon>Metazoa</taxon>
        <taxon>Ecdysozoa</taxon>
        <taxon>Arthropoda</taxon>
        <taxon>Hexapoda</taxon>
        <taxon>Insecta</taxon>
        <taxon>Pterygota</taxon>
        <taxon>Neoptera</taxon>
        <taxon>Paraneoptera</taxon>
        <taxon>Thysanoptera</taxon>
        <taxon>Terebrantia</taxon>
        <taxon>Thripoidea</taxon>
        <taxon>Thripidae</taxon>
        <taxon>Megalurothrips</taxon>
    </lineage>
</organism>
<dbReference type="GO" id="GO:0070286">
    <property type="term" value="P:axonemal dynein complex assembly"/>
    <property type="evidence" value="ECO:0007669"/>
    <property type="project" value="UniProtKB-UniRule"/>
</dbReference>
<dbReference type="InterPro" id="IPR050734">
    <property type="entry name" value="PIH1/Kintoun_subfamily"/>
</dbReference>
<evidence type="ECO:0000259" key="6">
    <source>
        <dbReference type="Pfam" id="PF18201"/>
    </source>
</evidence>
<gene>
    <name evidence="7" type="ORF">ONE63_005821</name>
</gene>
<reference evidence="7" key="1">
    <citation type="submission" date="2022-12" db="EMBL/GenBank/DDBJ databases">
        <title>Chromosome-level genome assembly of the bean flower thrips Megalurothrips usitatus.</title>
        <authorList>
            <person name="Ma L."/>
            <person name="Liu Q."/>
            <person name="Li H."/>
            <person name="Cai W."/>
        </authorList>
    </citation>
    <scope>NUCLEOTIDE SEQUENCE</scope>
    <source>
        <strain evidence="7">Cailab_2022a</strain>
    </source>
</reference>